<evidence type="ECO:0000256" key="3">
    <source>
        <dbReference type="ARBA" id="ARBA00022741"/>
    </source>
</evidence>
<proteinExistence type="predicted"/>
<feature type="compositionally biased region" description="Pro residues" evidence="6">
    <location>
        <begin position="1198"/>
        <end position="1208"/>
    </location>
</feature>
<feature type="compositionally biased region" description="Basic and acidic residues" evidence="6">
    <location>
        <begin position="1291"/>
        <end position="1301"/>
    </location>
</feature>
<feature type="region of interest" description="Disordered" evidence="6">
    <location>
        <begin position="1096"/>
        <end position="1125"/>
    </location>
</feature>
<dbReference type="EMBL" id="BSDZ01000078">
    <property type="protein sequence ID" value="GLI67202.1"/>
    <property type="molecule type" value="Genomic_DNA"/>
</dbReference>
<dbReference type="Gene3D" id="1.10.510.10">
    <property type="entry name" value="Transferase(Phosphotransferase) domain 1"/>
    <property type="match status" value="1"/>
</dbReference>
<evidence type="ECO:0000313" key="8">
    <source>
        <dbReference type="EMBL" id="GLI67202.1"/>
    </source>
</evidence>
<dbReference type="PROSITE" id="PS00108">
    <property type="entry name" value="PROTEIN_KINASE_ST"/>
    <property type="match status" value="1"/>
</dbReference>
<keyword evidence="4" id="KW-0418">Kinase</keyword>
<dbReference type="Proteomes" id="UP001165090">
    <property type="component" value="Unassembled WGS sequence"/>
</dbReference>
<feature type="region of interest" description="Disordered" evidence="6">
    <location>
        <begin position="901"/>
        <end position="922"/>
    </location>
</feature>
<keyword evidence="9" id="KW-1185">Reference proteome</keyword>
<feature type="region of interest" description="Disordered" evidence="6">
    <location>
        <begin position="730"/>
        <end position="772"/>
    </location>
</feature>
<keyword evidence="1" id="KW-0723">Serine/threonine-protein kinase</keyword>
<dbReference type="PANTHER" id="PTHR22974">
    <property type="entry name" value="MIXED LINEAGE PROTEIN KINASE"/>
    <property type="match status" value="1"/>
</dbReference>
<feature type="region of interest" description="Disordered" evidence="6">
    <location>
        <begin position="446"/>
        <end position="481"/>
    </location>
</feature>
<reference evidence="8 9" key="1">
    <citation type="journal article" date="2023" name="IScience">
        <title>Expanded male sex-determining region conserved during the evolution of homothallism in the green alga Volvox.</title>
        <authorList>
            <person name="Yamamoto K."/>
            <person name="Matsuzaki R."/>
            <person name="Mahakham W."/>
            <person name="Heman W."/>
            <person name="Sekimoto H."/>
            <person name="Kawachi M."/>
            <person name="Minakuchi Y."/>
            <person name="Toyoda A."/>
            <person name="Nozaki H."/>
        </authorList>
    </citation>
    <scope>NUCLEOTIDE SEQUENCE [LARGE SCALE GENOMIC DNA]</scope>
    <source>
        <strain evidence="8 9">NIES-4468</strain>
    </source>
</reference>
<protein>
    <recommendedName>
        <fullName evidence="7">Protein kinase domain-containing protein</fullName>
    </recommendedName>
</protein>
<evidence type="ECO:0000256" key="5">
    <source>
        <dbReference type="ARBA" id="ARBA00022840"/>
    </source>
</evidence>
<dbReference type="InterPro" id="IPR000719">
    <property type="entry name" value="Prot_kinase_dom"/>
</dbReference>
<keyword evidence="5" id="KW-0067">ATP-binding</keyword>
<gene>
    <name evidence="8" type="ORF">VaNZ11_011125</name>
</gene>
<dbReference type="InterPro" id="IPR027084">
    <property type="entry name" value="Mps1_cat"/>
</dbReference>
<sequence length="1429" mass="150270">MDAERATENLSWALHLQRYLDANSPGDSASEAERKKLIDHLQANPCSASAWAQFLMHEEANLSLVSTSHTTKSNSGLRTLFRCATELVPIQHGQASEGYTYLWIGHARHIWYRHQDEGRDVFKAIKNRQYPHKGALVYHEWALLEYEAGNTSKALSVLEKGIKDGAEPRSMLEILLIRWKSSLGVGNASGVHGSEPMTAVQERKVHFRDVSPAAFAATSLTDGAASFRRIAPSTPGTQLKIHDPVYSATCSSGGSSSVSKSSTTMLPGDLSLGLSTHQHTGSVRTKSQASYQCQPYEDDTINCKSGEETRIQGSLGATSRGGNGNSGNTSTVTMPAGISSTLNLAAGAAAVAALGSGASSGNTMTGSSTKNVSLVLRRFGFKSKAVRVSNEEKSEASPTVTQVASPVMRAGSTAPIRNGCSTEGPIIQQSAGIGQLAEACTTSGSARGALTAPKPSASTETQGSDDSDGSATRKRRAAADAAISPARLVASVVLQEVGMKRRQSPNMGVPVCAPSASGALLATRGEEAAFGQSGSHSARESNRQHNECPDDIRNSSMSPRGPRERLSLHDPGPSNPAVNVAAVGTFRSTGSFSGWQVLQPQAHLPAQSLAVPQREIVMDACLVAHSFDGAGQVGGPLQGRSFSSTPAGQARGAGVRGASCSDENVVPMDMGVGVPPTGPAPTVMDENQAPIPDVVKVAKSASPAIFSGPLALQHQPSDNREPLRPVSYAATKSGAPSQASVAPAQPQPPMQPPAAPVPQPQLQPQQPAGNWPERLEQRQVRPIENETYVYVHGIRYQKLDLAGKGGSSKVYKVLGLNRVIYALKRVRFQNKDSEAVKGFVEEITLLRQLRGKSNIIQLIDSQVFYGEGSSGVGFVYMVLEYGDIDLAKLLYSHEEARRRANGIAEQRDDSSPGSADEEGDGSTCQEIDANFIRLYWQQMLRAVKCIHDARIVHADLKPANFMLVQGQLKLIDFGIAKAIQGDTTSINRESQVGTLNYMSPEAIQGGSQNPLGGPPLKVGRPSDVWSLGCILYQMIYGRTPFADLSFIPKMNAICNPDFQVPMPDCGEPDAVDCIRRCLDRNPKTRISLQELLDHPFLHPNRRKHQPSQPAEQAPSVPSGSASGMGSLTEEQIKAILQLGVGGGDSADLDSIARRVMLQLSGGDGAVGLDTGTIVASAAAQGVPCIAGPSAAAEGPQAAPAPQPQPQPPLIHGKLSRGPPPPAPPPPPPPPPPPGPPPAGVRLDGSAVHSAKLQRPAQPIPLASASRSASALGSVADIAAMAAAAAAKRAMKPPEDSQEKAKPVAPTRPATLASCPPPGGNNGLLPLAGADLQAAILQRRAQLRPVQDQHVQNVQPQSGSGNAAEAGGVVQAGNQTGGRQQPTATGEVESGLEAVLRRGLERFHFRDSGGDTHGNTEFIQAAMKAARREG</sequence>
<evidence type="ECO:0000256" key="6">
    <source>
        <dbReference type="SAM" id="MobiDB-lite"/>
    </source>
</evidence>
<dbReference type="Gene3D" id="3.30.200.20">
    <property type="entry name" value="Phosphorylase Kinase, domain 1"/>
    <property type="match status" value="1"/>
</dbReference>
<feature type="compositionally biased region" description="Low complexity" evidence="6">
    <location>
        <begin position="735"/>
        <end position="744"/>
    </location>
</feature>
<dbReference type="InterPro" id="IPR011009">
    <property type="entry name" value="Kinase-like_dom_sf"/>
</dbReference>
<feature type="domain" description="Protein kinase" evidence="7">
    <location>
        <begin position="796"/>
        <end position="1097"/>
    </location>
</feature>
<name>A0ABQ5SB85_9CHLO</name>
<feature type="compositionally biased region" description="Basic and acidic residues" evidence="6">
    <location>
        <begin position="537"/>
        <end position="553"/>
    </location>
</feature>
<dbReference type="PROSITE" id="PS50011">
    <property type="entry name" value="PROTEIN_KINASE_DOM"/>
    <property type="match status" value="1"/>
</dbReference>
<evidence type="ECO:0000256" key="2">
    <source>
        <dbReference type="ARBA" id="ARBA00022679"/>
    </source>
</evidence>
<keyword evidence="2" id="KW-0808">Transferase</keyword>
<feature type="region of interest" description="Disordered" evidence="6">
    <location>
        <begin position="1282"/>
        <end position="1310"/>
    </location>
</feature>
<dbReference type="Pfam" id="PF00069">
    <property type="entry name" value="Pkinase"/>
    <property type="match status" value="1"/>
</dbReference>
<evidence type="ECO:0000259" key="7">
    <source>
        <dbReference type="PROSITE" id="PS50011"/>
    </source>
</evidence>
<feature type="region of interest" description="Disordered" evidence="6">
    <location>
        <begin position="1188"/>
        <end position="1258"/>
    </location>
</feature>
<dbReference type="InterPro" id="IPR011990">
    <property type="entry name" value="TPR-like_helical_dom_sf"/>
</dbReference>
<accession>A0ABQ5SB85</accession>
<evidence type="ECO:0000256" key="1">
    <source>
        <dbReference type="ARBA" id="ARBA00022527"/>
    </source>
</evidence>
<dbReference type="InterPro" id="IPR008271">
    <property type="entry name" value="Ser/Thr_kinase_AS"/>
</dbReference>
<feature type="compositionally biased region" description="Pro residues" evidence="6">
    <location>
        <begin position="745"/>
        <end position="761"/>
    </location>
</feature>
<keyword evidence="3" id="KW-0547">Nucleotide-binding</keyword>
<feature type="compositionally biased region" description="Pro residues" evidence="6">
    <location>
        <begin position="1217"/>
        <end position="1238"/>
    </location>
</feature>
<dbReference type="SMART" id="SM00220">
    <property type="entry name" value="S_TKc"/>
    <property type="match status" value="1"/>
</dbReference>
<dbReference type="SUPFAM" id="SSF56112">
    <property type="entry name" value="Protein kinase-like (PK-like)"/>
    <property type="match status" value="1"/>
</dbReference>
<dbReference type="Gene3D" id="1.25.40.10">
    <property type="entry name" value="Tetratricopeptide repeat domain"/>
    <property type="match status" value="1"/>
</dbReference>
<feature type="compositionally biased region" description="Polar residues" evidence="6">
    <location>
        <begin position="1106"/>
        <end position="1125"/>
    </location>
</feature>
<evidence type="ECO:0000256" key="4">
    <source>
        <dbReference type="ARBA" id="ARBA00022777"/>
    </source>
</evidence>
<dbReference type="CDD" id="cd14131">
    <property type="entry name" value="PKc_Mps1"/>
    <property type="match status" value="1"/>
</dbReference>
<organism evidence="8 9">
    <name type="scientific">Volvox africanus</name>
    <dbReference type="NCBI Taxonomy" id="51714"/>
    <lineage>
        <taxon>Eukaryota</taxon>
        <taxon>Viridiplantae</taxon>
        <taxon>Chlorophyta</taxon>
        <taxon>core chlorophytes</taxon>
        <taxon>Chlorophyceae</taxon>
        <taxon>CS clade</taxon>
        <taxon>Chlamydomonadales</taxon>
        <taxon>Volvocaceae</taxon>
        <taxon>Volvox</taxon>
    </lineage>
</organism>
<feature type="compositionally biased region" description="Low complexity" evidence="6">
    <location>
        <begin position="1188"/>
        <end position="1197"/>
    </location>
</feature>
<comment type="caution">
    <text evidence="8">The sequence shown here is derived from an EMBL/GenBank/DDBJ whole genome shotgun (WGS) entry which is preliminary data.</text>
</comment>
<feature type="region of interest" description="Disordered" evidence="6">
    <location>
        <begin position="526"/>
        <end position="576"/>
    </location>
</feature>
<evidence type="ECO:0000313" key="9">
    <source>
        <dbReference type="Proteomes" id="UP001165090"/>
    </source>
</evidence>
<dbReference type="PANTHER" id="PTHR22974:SF21">
    <property type="entry name" value="DUAL SPECIFICITY PROTEIN KINASE TTK"/>
    <property type="match status" value="1"/>
</dbReference>